<dbReference type="Proteomes" id="UP001567538">
    <property type="component" value="Unassembled WGS sequence"/>
</dbReference>
<evidence type="ECO:0000256" key="2">
    <source>
        <dbReference type="SAM" id="SignalP"/>
    </source>
</evidence>
<dbReference type="AlphaFoldDB" id="A0ABD1HTK1"/>
<sequence length="84" mass="9327">MKNQSTKTPILLIILIFFAISRLSDCRKFPAKPTVENSSSSRLLSKFSWHLPAASPTKSRSKEDESIYGVSNRKTPGGPNPLHN</sequence>
<keyword evidence="4" id="KW-1185">Reference proteome</keyword>
<protein>
    <submittedName>
        <fullName evidence="3">Uncharacterized protein</fullName>
    </submittedName>
</protein>
<name>A0ABD1HTK1_SALDI</name>
<accession>A0ABD1HTK1</accession>
<evidence type="ECO:0000313" key="3">
    <source>
        <dbReference type="EMBL" id="KAL1559815.1"/>
    </source>
</evidence>
<organism evidence="3 4">
    <name type="scientific">Salvia divinorum</name>
    <name type="common">Maria pastora</name>
    <name type="synonym">Diviner's sage</name>
    <dbReference type="NCBI Taxonomy" id="28513"/>
    <lineage>
        <taxon>Eukaryota</taxon>
        <taxon>Viridiplantae</taxon>
        <taxon>Streptophyta</taxon>
        <taxon>Embryophyta</taxon>
        <taxon>Tracheophyta</taxon>
        <taxon>Spermatophyta</taxon>
        <taxon>Magnoliopsida</taxon>
        <taxon>eudicotyledons</taxon>
        <taxon>Gunneridae</taxon>
        <taxon>Pentapetalae</taxon>
        <taxon>asterids</taxon>
        <taxon>lamiids</taxon>
        <taxon>Lamiales</taxon>
        <taxon>Lamiaceae</taxon>
        <taxon>Nepetoideae</taxon>
        <taxon>Mentheae</taxon>
        <taxon>Salviinae</taxon>
        <taxon>Salvia</taxon>
        <taxon>Salvia subgen. Calosphace</taxon>
    </lineage>
</organism>
<feature type="signal peptide" evidence="2">
    <location>
        <begin position="1"/>
        <end position="26"/>
    </location>
</feature>
<comment type="caution">
    <text evidence="3">The sequence shown here is derived from an EMBL/GenBank/DDBJ whole genome shotgun (WGS) entry which is preliminary data.</text>
</comment>
<feature type="region of interest" description="Disordered" evidence="1">
    <location>
        <begin position="52"/>
        <end position="84"/>
    </location>
</feature>
<feature type="chain" id="PRO_5044776442" evidence="2">
    <location>
        <begin position="27"/>
        <end position="84"/>
    </location>
</feature>
<evidence type="ECO:0000313" key="4">
    <source>
        <dbReference type="Proteomes" id="UP001567538"/>
    </source>
</evidence>
<gene>
    <name evidence="3" type="ORF">AAHA92_10114</name>
</gene>
<evidence type="ECO:0000256" key="1">
    <source>
        <dbReference type="SAM" id="MobiDB-lite"/>
    </source>
</evidence>
<proteinExistence type="predicted"/>
<dbReference type="EMBL" id="JBEAFC010000004">
    <property type="protein sequence ID" value="KAL1559815.1"/>
    <property type="molecule type" value="Genomic_DNA"/>
</dbReference>
<dbReference type="InterPro" id="IPR055317">
    <property type="entry name" value="CLE14-like"/>
</dbReference>
<dbReference type="PANTHER" id="PTHR35472:SF4">
    <property type="entry name" value="DUF19 DOMAIN-CONTAINING PROTEIN"/>
    <property type="match status" value="1"/>
</dbReference>
<dbReference type="PANTHER" id="PTHR35472">
    <property type="match status" value="1"/>
</dbReference>
<reference evidence="3 4" key="1">
    <citation type="submission" date="2024-06" db="EMBL/GenBank/DDBJ databases">
        <title>A chromosome level genome sequence of Diviner's sage (Salvia divinorum).</title>
        <authorList>
            <person name="Ford S.A."/>
            <person name="Ro D.-K."/>
            <person name="Ness R.W."/>
            <person name="Phillips M.A."/>
        </authorList>
    </citation>
    <scope>NUCLEOTIDE SEQUENCE [LARGE SCALE GENOMIC DNA]</scope>
    <source>
        <strain evidence="3">SAF-2024a</strain>
        <tissue evidence="3">Leaf</tissue>
    </source>
</reference>
<keyword evidence="2" id="KW-0732">Signal</keyword>